<protein>
    <submittedName>
        <fullName evidence="2">Uncharacterized protein</fullName>
    </submittedName>
</protein>
<evidence type="ECO:0000313" key="2">
    <source>
        <dbReference type="WBParaSite" id="nRc.2.0.1.t03532-RA"/>
    </source>
</evidence>
<name>A0A915HQ98_ROMCU</name>
<sequence length="95" mass="10292">RRVKAVKPSPFCICKLNVYFPFCSTTKAAVDYPFVLPLLMYCALLPTVTTIHFRINASSKAHFAEHAPKAALQPKMTTGVAADATTVPNVNPAAE</sequence>
<accession>A0A915HQ98</accession>
<evidence type="ECO:0000313" key="1">
    <source>
        <dbReference type="Proteomes" id="UP000887565"/>
    </source>
</evidence>
<dbReference type="AlphaFoldDB" id="A0A915HQ98"/>
<reference evidence="2" key="1">
    <citation type="submission" date="2022-11" db="UniProtKB">
        <authorList>
            <consortium name="WormBaseParasite"/>
        </authorList>
    </citation>
    <scope>IDENTIFICATION</scope>
</reference>
<organism evidence="1 2">
    <name type="scientific">Romanomermis culicivorax</name>
    <name type="common">Nematode worm</name>
    <dbReference type="NCBI Taxonomy" id="13658"/>
    <lineage>
        <taxon>Eukaryota</taxon>
        <taxon>Metazoa</taxon>
        <taxon>Ecdysozoa</taxon>
        <taxon>Nematoda</taxon>
        <taxon>Enoplea</taxon>
        <taxon>Dorylaimia</taxon>
        <taxon>Mermithida</taxon>
        <taxon>Mermithoidea</taxon>
        <taxon>Mermithidae</taxon>
        <taxon>Romanomermis</taxon>
    </lineage>
</organism>
<keyword evidence="1" id="KW-1185">Reference proteome</keyword>
<dbReference type="WBParaSite" id="nRc.2.0.1.t03532-RA">
    <property type="protein sequence ID" value="nRc.2.0.1.t03532-RA"/>
    <property type="gene ID" value="nRc.2.0.1.g03532"/>
</dbReference>
<proteinExistence type="predicted"/>
<dbReference type="Proteomes" id="UP000887565">
    <property type="component" value="Unplaced"/>
</dbReference>